<comment type="caution">
    <text evidence="7">The sequence shown here is derived from an EMBL/GenBank/DDBJ whole genome shotgun (WGS) entry which is preliminary data.</text>
</comment>
<evidence type="ECO:0000256" key="1">
    <source>
        <dbReference type="ARBA" id="ARBA00004127"/>
    </source>
</evidence>
<dbReference type="PANTHER" id="PTHR23501:SF191">
    <property type="entry name" value="VACUOLAR BASIC AMINO ACID TRANSPORTER 4"/>
    <property type="match status" value="1"/>
</dbReference>
<gene>
    <name evidence="7" type="ORF">VTL71DRAFT_3986</name>
</gene>
<dbReference type="Pfam" id="PF07690">
    <property type="entry name" value="MFS_1"/>
    <property type="match status" value="1"/>
</dbReference>
<accession>A0ABR4C678</accession>
<dbReference type="InterPro" id="IPR011701">
    <property type="entry name" value="MFS"/>
</dbReference>
<evidence type="ECO:0000256" key="5">
    <source>
        <dbReference type="ARBA" id="ARBA00023136"/>
    </source>
</evidence>
<evidence type="ECO:0000256" key="6">
    <source>
        <dbReference type="SAM" id="Phobius"/>
    </source>
</evidence>
<comment type="subcellular location">
    <subcellularLocation>
        <location evidence="1">Endomembrane system</location>
        <topology evidence="1">Multi-pass membrane protein</topology>
    </subcellularLocation>
</comment>
<keyword evidence="8" id="KW-1185">Reference proteome</keyword>
<keyword evidence="3 6" id="KW-0812">Transmembrane</keyword>
<feature type="transmembrane region" description="Helical" evidence="6">
    <location>
        <begin position="81"/>
        <end position="105"/>
    </location>
</feature>
<keyword evidence="4 6" id="KW-1133">Transmembrane helix</keyword>
<dbReference type="SUPFAM" id="SSF103473">
    <property type="entry name" value="MFS general substrate transporter"/>
    <property type="match status" value="1"/>
</dbReference>
<dbReference type="PANTHER" id="PTHR23501">
    <property type="entry name" value="MAJOR FACILITATOR SUPERFAMILY"/>
    <property type="match status" value="1"/>
</dbReference>
<keyword evidence="5 6" id="KW-0472">Membrane</keyword>
<evidence type="ECO:0000256" key="3">
    <source>
        <dbReference type="ARBA" id="ARBA00022692"/>
    </source>
</evidence>
<evidence type="ECO:0000313" key="7">
    <source>
        <dbReference type="EMBL" id="KAL2064846.1"/>
    </source>
</evidence>
<evidence type="ECO:0000313" key="8">
    <source>
        <dbReference type="Proteomes" id="UP001595075"/>
    </source>
</evidence>
<proteinExistence type="predicted"/>
<evidence type="ECO:0000256" key="2">
    <source>
        <dbReference type="ARBA" id="ARBA00022448"/>
    </source>
</evidence>
<dbReference type="Proteomes" id="UP001595075">
    <property type="component" value="Unassembled WGS sequence"/>
</dbReference>
<protein>
    <submittedName>
        <fullName evidence="7">Uncharacterized protein</fullName>
    </submittedName>
</protein>
<feature type="transmembrane region" description="Helical" evidence="6">
    <location>
        <begin position="55"/>
        <end position="75"/>
    </location>
</feature>
<name>A0ABR4C678_9HELO</name>
<dbReference type="Gene3D" id="1.20.1250.20">
    <property type="entry name" value="MFS general substrate transporter like domains"/>
    <property type="match status" value="1"/>
</dbReference>
<keyword evidence="2" id="KW-0813">Transport</keyword>
<organism evidence="7 8">
    <name type="scientific">Oculimacula yallundae</name>
    <dbReference type="NCBI Taxonomy" id="86028"/>
    <lineage>
        <taxon>Eukaryota</taxon>
        <taxon>Fungi</taxon>
        <taxon>Dikarya</taxon>
        <taxon>Ascomycota</taxon>
        <taxon>Pezizomycotina</taxon>
        <taxon>Leotiomycetes</taxon>
        <taxon>Helotiales</taxon>
        <taxon>Ploettnerulaceae</taxon>
        <taxon>Oculimacula</taxon>
    </lineage>
</organism>
<dbReference type="EMBL" id="JAZHXI010000013">
    <property type="protein sequence ID" value="KAL2064846.1"/>
    <property type="molecule type" value="Genomic_DNA"/>
</dbReference>
<reference evidence="7 8" key="1">
    <citation type="journal article" date="2024" name="Commun. Biol.">
        <title>Comparative genomic analysis of thermophilic fungi reveals convergent evolutionary adaptations and gene losses.</title>
        <authorList>
            <person name="Steindorff A.S."/>
            <person name="Aguilar-Pontes M.V."/>
            <person name="Robinson A.J."/>
            <person name="Andreopoulos B."/>
            <person name="LaButti K."/>
            <person name="Kuo A."/>
            <person name="Mondo S."/>
            <person name="Riley R."/>
            <person name="Otillar R."/>
            <person name="Haridas S."/>
            <person name="Lipzen A."/>
            <person name="Grimwood J."/>
            <person name="Schmutz J."/>
            <person name="Clum A."/>
            <person name="Reid I.D."/>
            <person name="Moisan M.C."/>
            <person name="Butler G."/>
            <person name="Nguyen T.T.M."/>
            <person name="Dewar K."/>
            <person name="Conant G."/>
            <person name="Drula E."/>
            <person name="Henrissat B."/>
            <person name="Hansel C."/>
            <person name="Singer S."/>
            <person name="Hutchinson M.I."/>
            <person name="de Vries R.P."/>
            <person name="Natvig D.O."/>
            <person name="Powell A.J."/>
            <person name="Tsang A."/>
            <person name="Grigoriev I.V."/>
        </authorList>
    </citation>
    <scope>NUCLEOTIDE SEQUENCE [LARGE SCALE GENOMIC DNA]</scope>
    <source>
        <strain evidence="7 8">CBS 494.80</strain>
    </source>
</reference>
<dbReference type="InterPro" id="IPR036259">
    <property type="entry name" value="MFS_trans_sf"/>
</dbReference>
<sequence length="165" mass="17986">MLAFGVLYYIPIYIQVLDYSTTQAGLRLLPNSVGQALRALAAGFIIRATGSYYRLNIATHVFTVLGSGLLIHLSLSSPSWFPFLILAIVGLGFGGMLVINLTAVISSVLREEQALATSASFVFRSAGSSWGLHLHLLCFKICCAIRCESSLAIWRMKRTSLQNSQ</sequence>
<evidence type="ECO:0000256" key="4">
    <source>
        <dbReference type="ARBA" id="ARBA00022989"/>
    </source>
</evidence>